<evidence type="ECO:0000256" key="1">
    <source>
        <dbReference type="ARBA" id="ARBA00009353"/>
    </source>
</evidence>
<gene>
    <name evidence="4" type="ORF">GT019_27610</name>
</gene>
<dbReference type="InterPro" id="IPR013549">
    <property type="entry name" value="DUF1731"/>
</dbReference>
<comment type="similarity">
    <text evidence="1">Belongs to the NAD(P)-dependent epimerase/dehydratase family. SDR39U1 subfamily.</text>
</comment>
<proteinExistence type="inferred from homology"/>
<dbReference type="Pfam" id="PF01370">
    <property type="entry name" value="Epimerase"/>
    <property type="match status" value="1"/>
</dbReference>
<evidence type="ECO:0000313" key="5">
    <source>
        <dbReference type="Proteomes" id="UP000665561"/>
    </source>
</evidence>
<dbReference type="InterPro" id="IPR036291">
    <property type="entry name" value="NAD(P)-bd_dom_sf"/>
</dbReference>
<dbReference type="NCBIfam" id="TIGR01777">
    <property type="entry name" value="yfcH"/>
    <property type="match status" value="1"/>
</dbReference>
<dbReference type="SUPFAM" id="SSF51735">
    <property type="entry name" value="NAD(P)-binding Rossmann-fold domains"/>
    <property type="match status" value="1"/>
</dbReference>
<dbReference type="RefSeq" id="WP_161746680.1">
    <property type="nucleotide sequence ID" value="NZ_JAAAMV010000029.1"/>
</dbReference>
<evidence type="ECO:0000259" key="3">
    <source>
        <dbReference type="Pfam" id="PF08338"/>
    </source>
</evidence>
<organism evidence="4 5">
    <name type="scientific">Paenibacillus glycinis</name>
    <dbReference type="NCBI Taxonomy" id="2697035"/>
    <lineage>
        <taxon>Bacteria</taxon>
        <taxon>Bacillati</taxon>
        <taxon>Bacillota</taxon>
        <taxon>Bacilli</taxon>
        <taxon>Bacillales</taxon>
        <taxon>Paenibacillaceae</taxon>
        <taxon>Paenibacillus</taxon>
    </lineage>
</organism>
<accession>A0ABW9XY70</accession>
<dbReference type="Pfam" id="PF08338">
    <property type="entry name" value="DUF1731"/>
    <property type="match status" value="1"/>
</dbReference>
<dbReference type="InterPro" id="IPR001509">
    <property type="entry name" value="Epimerase_deHydtase"/>
</dbReference>
<evidence type="ECO:0000259" key="2">
    <source>
        <dbReference type="Pfam" id="PF01370"/>
    </source>
</evidence>
<protein>
    <submittedName>
        <fullName evidence="4">TIGR01777 family protein</fullName>
    </submittedName>
</protein>
<dbReference type="Gene3D" id="3.40.50.720">
    <property type="entry name" value="NAD(P)-binding Rossmann-like Domain"/>
    <property type="match status" value="1"/>
</dbReference>
<feature type="domain" description="DUF1731" evidence="3">
    <location>
        <begin position="249"/>
        <end position="295"/>
    </location>
</feature>
<evidence type="ECO:0000313" key="4">
    <source>
        <dbReference type="EMBL" id="NBD27658.1"/>
    </source>
</evidence>
<reference evidence="4 5" key="1">
    <citation type="submission" date="2020-01" db="EMBL/GenBank/DDBJ databases">
        <title>Paenibacillus soybeanensis sp. nov. isolated from the nodules of soybean (Glycine max(L.) Merr).</title>
        <authorList>
            <person name="Wang H."/>
        </authorList>
    </citation>
    <scope>NUCLEOTIDE SEQUENCE [LARGE SCALE GENOMIC DNA]</scope>
    <source>
        <strain evidence="4 5">T1</strain>
    </source>
</reference>
<dbReference type="InterPro" id="IPR010099">
    <property type="entry name" value="SDR39U1"/>
</dbReference>
<dbReference type="Proteomes" id="UP000665561">
    <property type="component" value="Unassembled WGS sequence"/>
</dbReference>
<keyword evidence="5" id="KW-1185">Reference proteome</keyword>
<feature type="domain" description="NAD-dependent epimerase/dehydratase" evidence="2">
    <location>
        <begin position="3"/>
        <end position="215"/>
    </location>
</feature>
<dbReference type="EMBL" id="JAAAMV010000029">
    <property type="protein sequence ID" value="NBD27658.1"/>
    <property type="molecule type" value="Genomic_DNA"/>
</dbReference>
<dbReference type="PANTHER" id="PTHR11092">
    <property type="entry name" value="SUGAR NUCLEOTIDE EPIMERASE RELATED"/>
    <property type="match status" value="1"/>
</dbReference>
<sequence length="299" mass="32157">MKIAVTGGTGYVGSLLVDALLARGDEVMVISRSGGQRQLKPRLQYLAWGQLAESPSSLEGFDAIVNLAGESINRRWNAAGKQAILQSRLDAAMAIEKAAAALKQKPRVVVNASGISIYGTDASRAHDEGSAVRGTDYLASVVEQWEAAADRIPAERLVKLRIGLVLGMKGGAFPKMLLPYRLFAGGRIGSGRQWIPWIHEDDMTRLILFCLDNPAIEGPVNACAPEPLTNDDFGRAVGAAAGRPHWLPLPAFVLKTALGELSFLLLEGSRAVPRKSVELGFSFRYPKASAAMRQLLGRE</sequence>
<name>A0ABW9XY70_9BACL</name>
<dbReference type="PANTHER" id="PTHR11092:SF0">
    <property type="entry name" value="EPIMERASE FAMILY PROTEIN SDR39U1"/>
    <property type="match status" value="1"/>
</dbReference>
<comment type="caution">
    <text evidence="4">The sequence shown here is derived from an EMBL/GenBank/DDBJ whole genome shotgun (WGS) entry which is preliminary data.</text>
</comment>